<keyword evidence="5" id="KW-1185">Reference proteome</keyword>
<dbReference type="Pfam" id="PF00129">
    <property type="entry name" value="MHC_I"/>
    <property type="match status" value="1"/>
</dbReference>
<dbReference type="SUPFAM" id="SSF48726">
    <property type="entry name" value="Immunoglobulin"/>
    <property type="match status" value="1"/>
</dbReference>
<dbReference type="PROSITE" id="PS50835">
    <property type="entry name" value="IG_LIKE"/>
    <property type="match status" value="1"/>
</dbReference>
<reference evidence="4" key="1">
    <citation type="submission" date="2025-08" db="UniProtKB">
        <authorList>
            <consortium name="Ensembl"/>
        </authorList>
    </citation>
    <scope>IDENTIFICATION</scope>
</reference>
<dbReference type="InterPro" id="IPR007110">
    <property type="entry name" value="Ig-like_dom"/>
</dbReference>
<dbReference type="InterPro" id="IPR037055">
    <property type="entry name" value="MHC_I-like_Ag-recog_sf"/>
</dbReference>
<accession>A0A3Q2NXN0</accession>
<feature type="domain" description="Ig-like" evidence="3">
    <location>
        <begin position="112"/>
        <end position="188"/>
    </location>
</feature>
<dbReference type="AlphaFoldDB" id="A0A3Q2NXN0"/>
<evidence type="ECO:0000256" key="1">
    <source>
        <dbReference type="ARBA" id="ARBA00023180"/>
    </source>
</evidence>
<organism evidence="4 5">
    <name type="scientific">Fundulus heteroclitus</name>
    <name type="common">Killifish</name>
    <name type="synonym">Mummichog</name>
    <dbReference type="NCBI Taxonomy" id="8078"/>
    <lineage>
        <taxon>Eukaryota</taxon>
        <taxon>Metazoa</taxon>
        <taxon>Chordata</taxon>
        <taxon>Craniata</taxon>
        <taxon>Vertebrata</taxon>
        <taxon>Euteleostomi</taxon>
        <taxon>Actinopterygii</taxon>
        <taxon>Neopterygii</taxon>
        <taxon>Teleostei</taxon>
        <taxon>Neoteleostei</taxon>
        <taxon>Acanthomorphata</taxon>
        <taxon>Ovalentaria</taxon>
        <taxon>Atherinomorphae</taxon>
        <taxon>Cyprinodontiformes</taxon>
        <taxon>Fundulidae</taxon>
        <taxon>Fundulus</taxon>
    </lineage>
</organism>
<dbReference type="GO" id="GO:0009897">
    <property type="term" value="C:external side of plasma membrane"/>
    <property type="evidence" value="ECO:0007669"/>
    <property type="project" value="TreeGrafter"/>
</dbReference>
<keyword evidence="2" id="KW-0472">Membrane</keyword>
<name>A0A3Q2NXN0_FUNHE</name>
<dbReference type="STRING" id="8078.ENSFHEP00000004249"/>
<feature type="transmembrane region" description="Helical" evidence="2">
    <location>
        <begin position="218"/>
        <end position="245"/>
    </location>
</feature>
<evidence type="ECO:0000313" key="5">
    <source>
        <dbReference type="Proteomes" id="UP000265000"/>
    </source>
</evidence>
<sequence>KDLTMSCSYFELLEGALHQINRLTHSLKYFYTGAFNVQNFPEFVAVGLVDDAQIDYYDSNIQRCVPKQDWMKNNTDDNYWERQTQWLMGTQQTIYFSLGINHYNQFELLVSPSVDLPSVSFLQKSSSSPVSCHATGFYPNRAVMFWRKDGEEIHDSVEILPNNDGTFQMSFEIDLSSVAPEDWNKYECVFQLSGVREDIVHTLEKPRIRSNKSNDNKWIIVVVAGVVVAVVALLGLTGVIGFIIYKKKKNGERRIFYLSFTVF</sequence>
<evidence type="ECO:0000313" key="4">
    <source>
        <dbReference type="Ensembl" id="ENSFHEP00000004249.1"/>
    </source>
</evidence>
<dbReference type="InterPro" id="IPR050208">
    <property type="entry name" value="MHC_class-I_related"/>
</dbReference>
<dbReference type="GO" id="GO:0005615">
    <property type="term" value="C:extracellular space"/>
    <property type="evidence" value="ECO:0007669"/>
    <property type="project" value="TreeGrafter"/>
</dbReference>
<keyword evidence="2" id="KW-1133">Transmembrane helix</keyword>
<dbReference type="SUPFAM" id="SSF54452">
    <property type="entry name" value="MHC antigen-recognition domain"/>
    <property type="match status" value="1"/>
</dbReference>
<evidence type="ECO:0000259" key="3">
    <source>
        <dbReference type="PROSITE" id="PS50835"/>
    </source>
</evidence>
<protein>
    <recommendedName>
        <fullName evidence="3">Ig-like domain-containing protein</fullName>
    </recommendedName>
</protein>
<dbReference type="InterPro" id="IPR011161">
    <property type="entry name" value="MHC_I-like_Ag-recog"/>
</dbReference>
<dbReference type="GO" id="GO:0006955">
    <property type="term" value="P:immune response"/>
    <property type="evidence" value="ECO:0007669"/>
    <property type="project" value="TreeGrafter"/>
</dbReference>
<dbReference type="Gene3D" id="3.30.500.10">
    <property type="entry name" value="MHC class I-like antigen recognition-like"/>
    <property type="match status" value="1"/>
</dbReference>
<dbReference type="InterPro" id="IPR011162">
    <property type="entry name" value="MHC_I/II-like_Ag-recog"/>
</dbReference>
<dbReference type="InterPro" id="IPR013783">
    <property type="entry name" value="Ig-like_fold"/>
</dbReference>
<dbReference type="Gene3D" id="2.60.40.10">
    <property type="entry name" value="Immunoglobulins"/>
    <property type="match status" value="1"/>
</dbReference>
<proteinExistence type="predicted"/>
<evidence type="ECO:0000256" key="2">
    <source>
        <dbReference type="SAM" id="Phobius"/>
    </source>
</evidence>
<dbReference type="PANTHER" id="PTHR16675">
    <property type="entry name" value="MHC CLASS I-RELATED"/>
    <property type="match status" value="1"/>
</dbReference>
<dbReference type="PANTHER" id="PTHR16675:SF237">
    <property type="entry name" value="MHC CLASS I ANTIGEN TRANSCRIPT VARIANT 1-RELATED"/>
    <property type="match status" value="1"/>
</dbReference>
<dbReference type="Pfam" id="PF07654">
    <property type="entry name" value="C1-set"/>
    <property type="match status" value="1"/>
</dbReference>
<dbReference type="FunFam" id="2.60.40.10:FF:000943">
    <property type="entry name" value="Classical MHC class I molecule, alpha-chain"/>
    <property type="match status" value="1"/>
</dbReference>
<dbReference type="InterPro" id="IPR036179">
    <property type="entry name" value="Ig-like_dom_sf"/>
</dbReference>
<dbReference type="InterPro" id="IPR003597">
    <property type="entry name" value="Ig_C1-set"/>
</dbReference>
<keyword evidence="1" id="KW-0325">Glycoprotein</keyword>
<reference evidence="4" key="2">
    <citation type="submission" date="2025-09" db="UniProtKB">
        <authorList>
            <consortium name="Ensembl"/>
        </authorList>
    </citation>
    <scope>IDENTIFICATION</scope>
</reference>
<dbReference type="Ensembl" id="ENSFHET00000009166.1">
    <property type="protein sequence ID" value="ENSFHEP00000004249.1"/>
    <property type="gene ID" value="ENSFHEG00000005214.1"/>
</dbReference>
<dbReference type="GeneTree" id="ENSGT01120000271828"/>
<dbReference type="Proteomes" id="UP000265000">
    <property type="component" value="Unplaced"/>
</dbReference>
<keyword evidence="2" id="KW-0812">Transmembrane</keyword>